<evidence type="ECO:0008006" key="5">
    <source>
        <dbReference type="Google" id="ProtNLM"/>
    </source>
</evidence>
<feature type="repeat" description="TPR" evidence="1">
    <location>
        <begin position="172"/>
        <end position="205"/>
    </location>
</feature>
<dbReference type="EMBL" id="DRGM01000116">
    <property type="protein sequence ID" value="HEA16878.1"/>
    <property type="molecule type" value="Genomic_DNA"/>
</dbReference>
<proteinExistence type="predicted"/>
<dbReference type="Gene3D" id="1.25.40.10">
    <property type="entry name" value="Tetratricopeptide repeat domain"/>
    <property type="match status" value="1"/>
</dbReference>
<organism evidence="4">
    <name type="scientific">Pseudoalteromonas prydzensis</name>
    <dbReference type="NCBI Taxonomy" id="182141"/>
    <lineage>
        <taxon>Bacteria</taxon>
        <taxon>Pseudomonadati</taxon>
        <taxon>Pseudomonadota</taxon>
        <taxon>Gammaproteobacteria</taxon>
        <taxon>Alteromonadales</taxon>
        <taxon>Pseudoalteromonadaceae</taxon>
        <taxon>Pseudoalteromonas</taxon>
    </lineage>
</organism>
<keyword evidence="3" id="KW-0732">Signal</keyword>
<feature type="signal peptide" evidence="3">
    <location>
        <begin position="1"/>
        <end position="19"/>
    </location>
</feature>
<dbReference type="SUPFAM" id="SSF81901">
    <property type="entry name" value="HCP-like"/>
    <property type="match status" value="1"/>
</dbReference>
<keyword evidence="2" id="KW-0175">Coiled coil</keyword>
<name>A0A7V1CYY8_9GAMM</name>
<sequence>MMKHVVIFTLLLTTFCSMAKATTEIDKLNQQAIALIDEDLDAAESLINKLLQEYPNNHLTLFYCGRIMGRQAGLAFFKALSYAEKSLACMEKAVLLAPDNITYRKGLVNFYLGAPAIAGGSEERAFKQVEEIMLRDKTQGFIAELAFYKQTKSSKELEKKLLSFEQTPANVALIAYELGLLYQQNKDFDNAHQQFLKALNNSDAMSSLKLNILYQLGRNAVFSKTNIQLGIEALTNYSKSELNTSLPSLYWAYYRLSQLYELSNNTEGYNKYRRLARKTDDEQLIKLLKR</sequence>
<gene>
    <name evidence="4" type="ORF">ENH88_10630</name>
</gene>
<dbReference type="InterPro" id="IPR011990">
    <property type="entry name" value="TPR-like_helical_dom_sf"/>
</dbReference>
<keyword evidence="1" id="KW-0802">TPR repeat</keyword>
<evidence type="ECO:0000256" key="1">
    <source>
        <dbReference type="PROSITE-ProRule" id="PRU00339"/>
    </source>
</evidence>
<dbReference type="Proteomes" id="UP000886188">
    <property type="component" value="Unassembled WGS sequence"/>
</dbReference>
<dbReference type="PROSITE" id="PS50005">
    <property type="entry name" value="TPR"/>
    <property type="match status" value="1"/>
</dbReference>
<dbReference type="InterPro" id="IPR019734">
    <property type="entry name" value="TPR_rpt"/>
</dbReference>
<comment type="caution">
    <text evidence="4">The sequence shown here is derived from an EMBL/GenBank/DDBJ whole genome shotgun (WGS) entry which is preliminary data.</text>
</comment>
<feature type="chain" id="PRO_5031109715" description="Tetratricopeptide repeat protein" evidence="3">
    <location>
        <begin position="20"/>
        <end position="290"/>
    </location>
</feature>
<dbReference type="AlphaFoldDB" id="A0A7V1CYY8"/>
<evidence type="ECO:0000313" key="4">
    <source>
        <dbReference type="EMBL" id="HEA16878.1"/>
    </source>
</evidence>
<accession>A0A7V1CYY8</accession>
<evidence type="ECO:0000256" key="2">
    <source>
        <dbReference type="SAM" id="Coils"/>
    </source>
</evidence>
<evidence type="ECO:0000256" key="3">
    <source>
        <dbReference type="SAM" id="SignalP"/>
    </source>
</evidence>
<reference evidence="4" key="1">
    <citation type="journal article" date="2020" name="mSystems">
        <title>Genome- and Community-Level Interaction Insights into Carbon Utilization and Element Cycling Functions of Hydrothermarchaeota in Hydrothermal Sediment.</title>
        <authorList>
            <person name="Zhou Z."/>
            <person name="Liu Y."/>
            <person name="Xu W."/>
            <person name="Pan J."/>
            <person name="Luo Z.H."/>
            <person name="Li M."/>
        </authorList>
    </citation>
    <scope>NUCLEOTIDE SEQUENCE [LARGE SCALE GENOMIC DNA]</scope>
    <source>
        <strain evidence="4">HyVt-346</strain>
    </source>
</reference>
<dbReference type="RefSeq" id="WP_304182210.1">
    <property type="nucleotide sequence ID" value="NZ_DRGM01000116.1"/>
</dbReference>
<feature type="coiled-coil region" evidence="2">
    <location>
        <begin position="18"/>
        <end position="53"/>
    </location>
</feature>
<protein>
    <recommendedName>
        <fullName evidence="5">Tetratricopeptide repeat protein</fullName>
    </recommendedName>
</protein>